<keyword evidence="3" id="KW-1185">Reference proteome</keyword>
<keyword evidence="1" id="KW-1133">Transmembrane helix</keyword>
<reference evidence="3" key="1">
    <citation type="submission" date="2016-11" db="EMBL/GenBank/DDBJ databases">
        <authorList>
            <person name="Varghese N."/>
            <person name="Submissions S."/>
        </authorList>
    </citation>
    <scope>NUCLEOTIDE SEQUENCE [LARGE SCALE GENOMIC DNA]</scope>
    <source>
        <strain evidence="3">DSM 28223</strain>
    </source>
</reference>
<feature type="transmembrane region" description="Helical" evidence="1">
    <location>
        <begin position="146"/>
        <end position="168"/>
    </location>
</feature>
<evidence type="ECO:0000313" key="3">
    <source>
        <dbReference type="Proteomes" id="UP000184211"/>
    </source>
</evidence>
<dbReference type="AlphaFoldDB" id="A0A1M5RJB6"/>
<feature type="transmembrane region" description="Helical" evidence="1">
    <location>
        <begin position="46"/>
        <end position="68"/>
    </location>
</feature>
<dbReference type="Proteomes" id="UP000184211">
    <property type="component" value="Unassembled WGS sequence"/>
</dbReference>
<evidence type="ECO:0000313" key="2">
    <source>
        <dbReference type="EMBL" id="SHH25893.1"/>
    </source>
</evidence>
<evidence type="ECO:0000256" key="1">
    <source>
        <dbReference type="SAM" id="Phobius"/>
    </source>
</evidence>
<dbReference type="EMBL" id="FQWM01000004">
    <property type="protein sequence ID" value="SHH25893.1"/>
    <property type="molecule type" value="Genomic_DNA"/>
</dbReference>
<name>A0A1M5RJB6_9RHOB</name>
<gene>
    <name evidence="2" type="ORF">SAMN04488044_2205</name>
</gene>
<feature type="transmembrane region" description="Helical" evidence="1">
    <location>
        <begin position="180"/>
        <end position="197"/>
    </location>
</feature>
<keyword evidence="1" id="KW-0812">Transmembrane</keyword>
<organism evidence="2 3">
    <name type="scientific">Cognatishimia maritima</name>
    <dbReference type="NCBI Taxonomy" id="870908"/>
    <lineage>
        <taxon>Bacteria</taxon>
        <taxon>Pseudomonadati</taxon>
        <taxon>Pseudomonadota</taxon>
        <taxon>Alphaproteobacteria</taxon>
        <taxon>Rhodobacterales</taxon>
        <taxon>Paracoccaceae</taxon>
        <taxon>Cognatishimia</taxon>
    </lineage>
</organism>
<dbReference type="STRING" id="870908.SAMN04488044_2205"/>
<accession>A0A1M5RJB6</accession>
<feature type="transmembrane region" description="Helical" evidence="1">
    <location>
        <begin position="114"/>
        <end position="134"/>
    </location>
</feature>
<protein>
    <submittedName>
        <fullName evidence="2">Predicted membrane protein</fullName>
    </submittedName>
</protein>
<dbReference type="InterPro" id="IPR018750">
    <property type="entry name" value="DUF2306_membrane"/>
</dbReference>
<proteinExistence type="predicted"/>
<sequence>MPLLLILLGILPIAASLYRLGDLAITDPSTIADPDVLRFFAAPSSIAMHVAFGSLFLILGAFQVSAGFRRAHRTLHKRMGYLAALSAVVFSLSGVWIVFTYAPHSLANPWIDVGRVFFGTAITAFILLGIWAAISKDLKAHRAWMIRGYALAASSGIQSYLIAIVTVINGAFDPEIADSMIWLGWVIGILAAERIIVGKRGDGLRPTTSSYRQ</sequence>
<feature type="transmembrane region" description="Helical" evidence="1">
    <location>
        <begin position="80"/>
        <end position="102"/>
    </location>
</feature>
<keyword evidence="1" id="KW-0472">Membrane</keyword>
<dbReference type="Pfam" id="PF10067">
    <property type="entry name" value="DUF2306"/>
    <property type="match status" value="1"/>
</dbReference>